<name>A0ABY6M2M9_9FLAO</name>
<dbReference type="RefSeq" id="WP_264434489.1">
    <property type="nucleotide sequence ID" value="NZ_CP081495.1"/>
</dbReference>
<dbReference type="Pfam" id="PF07676">
    <property type="entry name" value="PD40"/>
    <property type="match status" value="2"/>
</dbReference>
<evidence type="ECO:0000259" key="7">
    <source>
        <dbReference type="PROSITE" id="PS51123"/>
    </source>
</evidence>
<evidence type="ECO:0000313" key="8">
    <source>
        <dbReference type="EMBL" id="UYW02010.1"/>
    </source>
</evidence>
<dbReference type="CDD" id="cd07185">
    <property type="entry name" value="OmpA_C-like"/>
    <property type="match status" value="1"/>
</dbReference>
<feature type="chain" id="PRO_5045504618" evidence="6">
    <location>
        <begin position="19"/>
        <end position="643"/>
    </location>
</feature>
<dbReference type="InterPro" id="IPR036737">
    <property type="entry name" value="OmpA-like_sf"/>
</dbReference>
<feature type="domain" description="OmpA-like" evidence="7">
    <location>
        <begin position="523"/>
        <end position="643"/>
    </location>
</feature>
<keyword evidence="3" id="KW-0998">Cell outer membrane</keyword>
<evidence type="ECO:0000313" key="9">
    <source>
        <dbReference type="Proteomes" id="UP001163328"/>
    </source>
</evidence>
<dbReference type="Gene3D" id="2.120.10.30">
    <property type="entry name" value="TolB, C-terminal domain"/>
    <property type="match status" value="1"/>
</dbReference>
<evidence type="ECO:0000256" key="2">
    <source>
        <dbReference type="ARBA" id="ARBA00023136"/>
    </source>
</evidence>
<dbReference type="PRINTS" id="PR01021">
    <property type="entry name" value="OMPADOMAIN"/>
</dbReference>
<gene>
    <name evidence="8" type="ORF">K5I29_03620</name>
</gene>
<comment type="subcellular location">
    <subcellularLocation>
        <location evidence="1">Cell outer membrane</location>
    </subcellularLocation>
</comment>
<dbReference type="InterPro" id="IPR006664">
    <property type="entry name" value="OMP_bac"/>
</dbReference>
<evidence type="ECO:0000256" key="6">
    <source>
        <dbReference type="SAM" id="SignalP"/>
    </source>
</evidence>
<dbReference type="SUPFAM" id="SSF103088">
    <property type="entry name" value="OmpA-like"/>
    <property type="match status" value="1"/>
</dbReference>
<evidence type="ECO:0000256" key="5">
    <source>
        <dbReference type="PROSITE-ProRule" id="PRU00473"/>
    </source>
</evidence>
<organism evidence="8 9">
    <name type="scientific">Flavobacterium agricola</name>
    <dbReference type="NCBI Taxonomy" id="2870839"/>
    <lineage>
        <taxon>Bacteria</taxon>
        <taxon>Pseudomonadati</taxon>
        <taxon>Bacteroidota</taxon>
        <taxon>Flavobacteriia</taxon>
        <taxon>Flavobacteriales</taxon>
        <taxon>Flavobacteriaceae</taxon>
        <taxon>Flavobacterium</taxon>
    </lineage>
</organism>
<dbReference type="InterPro" id="IPR011659">
    <property type="entry name" value="WD40"/>
</dbReference>
<dbReference type="SUPFAM" id="SSF49478">
    <property type="entry name" value="Cna protein B-type domain"/>
    <property type="match status" value="1"/>
</dbReference>
<dbReference type="SUPFAM" id="SSF82171">
    <property type="entry name" value="DPP6 N-terminal domain-like"/>
    <property type="match status" value="1"/>
</dbReference>
<keyword evidence="9" id="KW-1185">Reference proteome</keyword>
<dbReference type="PANTHER" id="PTHR30329:SF21">
    <property type="entry name" value="LIPOPROTEIN YIAD-RELATED"/>
    <property type="match status" value="1"/>
</dbReference>
<dbReference type="InterPro" id="IPR050330">
    <property type="entry name" value="Bact_OuterMem_StrucFunc"/>
</dbReference>
<dbReference type="InterPro" id="IPR011042">
    <property type="entry name" value="6-blade_b-propeller_TolB-like"/>
</dbReference>
<dbReference type="InterPro" id="IPR019734">
    <property type="entry name" value="TPR_rpt"/>
</dbReference>
<proteinExistence type="predicted"/>
<protein>
    <submittedName>
        <fullName evidence="8">OmpA family protein</fullName>
    </submittedName>
</protein>
<dbReference type="InterPro" id="IPR006665">
    <property type="entry name" value="OmpA-like"/>
</dbReference>
<evidence type="ECO:0000256" key="4">
    <source>
        <dbReference type="PROSITE-ProRule" id="PRU00339"/>
    </source>
</evidence>
<accession>A0ABY6M2M9</accession>
<keyword evidence="2 5" id="KW-0472">Membrane</keyword>
<reference evidence="8" key="1">
    <citation type="submission" date="2021-08" db="EMBL/GenBank/DDBJ databases">
        <title>Flavobacterium sp. strain CC-SYL302.</title>
        <authorList>
            <person name="Lin S.-Y."/>
            <person name="Lee T.-H."/>
            <person name="Young C.-C."/>
        </authorList>
    </citation>
    <scope>NUCLEOTIDE SEQUENCE</scope>
    <source>
        <strain evidence="8">CC-SYL302</strain>
    </source>
</reference>
<feature type="signal peptide" evidence="6">
    <location>
        <begin position="1"/>
        <end position="18"/>
    </location>
</feature>
<evidence type="ECO:0000256" key="1">
    <source>
        <dbReference type="ARBA" id="ARBA00004442"/>
    </source>
</evidence>
<dbReference type="PROSITE" id="PS51123">
    <property type="entry name" value="OMPA_2"/>
    <property type="match status" value="1"/>
</dbReference>
<keyword evidence="4" id="KW-0802">TPR repeat</keyword>
<dbReference type="Gene3D" id="2.60.40.1120">
    <property type="entry name" value="Carboxypeptidase-like, regulatory domain"/>
    <property type="match status" value="1"/>
</dbReference>
<evidence type="ECO:0000256" key="3">
    <source>
        <dbReference type="ARBA" id="ARBA00023237"/>
    </source>
</evidence>
<dbReference type="Proteomes" id="UP001163328">
    <property type="component" value="Chromosome"/>
</dbReference>
<dbReference type="EMBL" id="CP081495">
    <property type="protein sequence ID" value="UYW02010.1"/>
    <property type="molecule type" value="Genomic_DNA"/>
</dbReference>
<sequence>MKKTILILVFCLGTVGMAQDNWKWLFEEYKQLNYPEVVHLYEKQAKKIKDDKVLPADVYEAVGESYLKTGNYRQASVMYGKLHQLQKHNMNEAHFINYTQALRTSGFYKDANDLVEERLKAQKNTSALKLFNLHKKQIDSMAQVQPLYKVSNISSNSSNSDFGTAFYGNKVLYASSKDAPKASKKTEVNLQPYLTIYEAERNASNGNLSNEKKFHPEVQNKYHNATPTFSPDYKTMYFSTNLQHKNKLVLDTNKVNNIQILRVPIVDGKLGEPTDMFFSNPDYSFGHPAMSSDGNYLYFTSDMPNGAGQTDIYRVRVFGDASYGPIESLGTTINTAGREMFPFVQDDKLYFASDGHYGYGGLDIFEATIYHDGTLSNPVNLGKPVNSAWDDFAYIADANDDFGYFSSNRSGGKGDDDIYFFLKEKRVSCTHAVSGFVFYEKDKSPIAGAKVILTNDKGEKLAEVLTNADGKYESDISCNSKVSGVATKAGYSTAKNQFITTNEPVVANNYLLAKLDDFLVTDGDFKKIDINTIYFDYNKFAITPQAKLELNKVVGVMQQFPDVKIRIESHTDSRGNDAYNLKLSDNRAKATQNYLIEQGIADSRIVSAKGYGESQLKNKCSNQVTCSEADHAVNRRSDFIIEK</sequence>
<dbReference type="PROSITE" id="PS50005">
    <property type="entry name" value="TPR"/>
    <property type="match status" value="1"/>
</dbReference>
<keyword evidence="6" id="KW-0732">Signal</keyword>
<dbReference type="SUPFAM" id="SSF48452">
    <property type="entry name" value="TPR-like"/>
    <property type="match status" value="1"/>
</dbReference>
<feature type="repeat" description="TPR" evidence="4">
    <location>
        <begin position="56"/>
        <end position="89"/>
    </location>
</feature>
<dbReference type="InterPro" id="IPR011990">
    <property type="entry name" value="TPR-like_helical_dom_sf"/>
</dbReference>
<dbReference type="Gene3D" id="3.30.1330.60">
    <property type="entry name" value="OmpA-like domain"/>
    <property type="match status" value="1"/>
</dbReference>
<dbReference type="Pfam" id="PF00691">
    <property type="entry name" value="OmpA"/>
    <property type="match status" value="1"/>
</dbReference>
<dbReference type="PANTHER" id="PTHR30329">
    <property type="entry name" value="STATOR ELEMENT OF FLAGELLAR MOTOR COMPLEX"/>
    <property type="match status" value="1"/>
</dbReference>